<reference evidence="6 7" key="1">
    <citation type="submission" date="2016-06" db="EMBL/GenBank/DDBJ databases">
        <title>Genome sequence of endosymbiont of Candidatus Endolucinida thiodiazotropha.</title>
        <authorList>
            <person name="Poehlein A."/>
            <person name="Koenig S."/>
            <person name="Heiden S.E."/>
            <person name="Thuermer A."/>
            <person name="Voget S."/>
            <person name="Daniel R."/>
            <person name="Markert S."/>
            <person name="Gros O."/>
            <person name="Schweder T."/>
        </authorList>
    </citation>
    <scope>NUCLEOTIDE SEQUENCE [LARGE SCALE GENOMIC DNA]</scope>
    <source>
        <strain evidence="6 7">COS</strain>
    </source>
</reference>
<name>A0A7Z0VJX3_9GAMM</name>
<dbReference type="PROSITE" id="PS51352">
    <property type="entry name" value="THIOREDOXIN_2"/>
    <property type="match status" value="1"/>
</dbReference>
<protein>
    <submittedName>
        <fullName evidence="6">Thiol-disulfide oxidoreductase ResA</fullName>
    </submittedName>
</protein>
<evidence type="ECO:0000313" key="6">
    <source>
        <dbReference type="EMBL" id="ODJ86948.1"/>
    </source>
</evidence>
<dbReference type="InterPro" id="IPR000866">
    <property type="entry name" value="AhpC/TSA"/>
</dbReference>
<dbReference type="PANTHER" id="PTHR42852:SF6">
    <property type="entry name" value="THIOL:DISULFIDE INTERCHANGE PROTEIN DSBE"/>
    <property type="match status" value="1"/>
</dbReference>
<dbReference type="InterPro" id="IPR036249">
    <property type="entry name" value="Thioredoxin-like_sf"/>
</dbReference>
<organism evidence="6 7">
    <name type="scientific">Candidatus Thiodiazotropha endolucinida</name>
    <dbReference type="NCBI Taxonomy" id="1655433"/>
    <lineage>
        <taxon>Bacteria</taxon>
        <taxon>Pseudomonadati</taxon>
        <taxon>Pseudomonadota</taxon>
        <taxon>Gammaproteobacteria</taxon>
        <taxon>Chromatiales</taxon>
        <taxon>Sedimenticolaceae</taxon>
        <taxon>Candidatus Thiodiazotropha</taxon>
    </lineage>
</organism>
<dbReference type="RefSeq" id="WP_083220775.1">
    <property type="nucleotide sequence ID" value="NZ_MARB01000016.1"/>
</dbReference>
<comment type="caution">
    <text evidence="6">The sequence shown here is derived from an EMBL/GenBank/DDBJ whole genome shotgun (WGS) entry which is preliminary data.</text>
</comment>
<dbReference type="Gene3D" id="3.40.30.10">
    <property type="entry name" value="Glutaredoxin"/>
    <property type="match status" value="1"/>
</dbReference>
<dbReference type="PANTHER" id="PTHR42852">
    <property type="entry name" value="THIOL:DISULFIDE INTERCHANGE PROTEIN DSBE"/>
    <property type="match status" value="1"/>
</dbReference>
<accession>A0A7Z0VJX3</accession>
<gene>
    <name evidence="6" type="primary">resA_4</name>
    <name evidence="6" type="ORF">CODIS_29060</name>
</gene>
<feature type="domain" description="Thioredoxin" evidence="5">
    <location>
        <begin position="35"/>
        <end position="175"/>
    </location>
</feature>
<keyword evidence="7" id="KW-1185">Reference proteome</keyword>
<sequence length="176" mass="19869">MNLFKRSYFLNLIQVLILLVFSSSGLVHGGWLEVILPDHPAPSLVLQDLKGNQVRISDLKGKTVLLNFWTTWCPPCIEEMPSLIRLKEAMNQSDFVILAINVEEGKRRVSKMAARLKLTFPVLLDPNRVAANAWEVKVFPSSFLVDGQGRLRYKAIGPVEWDSDEAASIVHQVMQQ</sequence>
<evidence type="ECO:0000256" key="4">
    <source>
        <dbReference type="ARBA" id="ARBA00023284"/>
    </source>
</evidence>
<keyword evidence="2" id="KW-0201">Cytochrome c-type biogenesis</keyword>
<dbReference type="Proteomes" id="UP000094769">
    <property type="component" value="Unassembled WGS sequence"/>
</dbReference>
<dbReference type="InterPro" id="IPR050553">
    <property type="entry name" value="Thioredoxin_ResA/DsbE_sf"/>
</dbReference>
<evidence type="ECO:0000256" key="1">
    <source>
        <dbReference type="ARBA" id="ARBA00004196"/>
    </source>
</evidence>
<keyword evidence="3" id="KW-1015">Disulfide bond</keyword>
<dbReference type="Pfam" id="PF00578">
    <property type="entry name" value="AhpC-TSA"/>
    <property type="match status" value="1"/>
</dbReference>
<dbReference type="AlphaFoldDB" id="A0A7Z0VJX3"/>
<evidence type="ECO:0000256" key="3">
    <source>
        <dbReference type="ARBA" id="ARBA00023157"/>
    </source>
</evidence>
<dbReference type="GO" id="GO:0016491">
    <property type="term" value="F:oxidoreductase activity"/>
    <property type="evidence" value="ECO:0007669"/>
    <property type="project" value="InterPro"/>
</dbReference>
<dbReference type="InterPro" id="IPR013766">
    <property type="entry name" value="Thioredoxin_domain"/>
</dbReference>
<dbReference type="OrthoDB" id="9788279at2"/>
<proteinExistence type="predicted"/>
<dbReference type="GO" id="GO:0017004">
    <property type="term" value="P:cytochrome complex assembly"/>
    <property type="evidence" value="ECO:0007669"/>
    <property type="project" value="UniProtKB-KW"/>
</dbReference>
<dbReference type="GO" id="GO:0030313">
    <property type="term" value="C:cell envelope"/>
    <property type="evidence" value="ECO:0007669"/>
    <property type="project" value="UniProtKB-SubCell"/>
</dbReference>
<dbReference type="CDD" id="cd02966">
    <property type="entry name" value="TlpA_like_family"/>
    <property type="match status" value="1"/>
</dbReference>
<evidence type="ECO:0000256" key="2">
    <source>
        <dbReference type="ARBA" id="ARBA00022748"/>
    </source>
</evidence>
<dbReference type="EMBL" id="MARB01000016">
    <property type="protein sequence ID" value="ODJ86948.1"/>
    <property type="molecule type" value="Genomic_DNA"/>
</dbReference>
<evidence type="ECO:0000259" key="5">
    <source>
        <dbReference type="PROSITE" id="PS51352"/>
    </source>
</evidence>
<evidence type="ECO:0000313" key="7">
    <source>
        <dbReference type="Proteomes" id="UP000094769"/>
    </source>
</evidence>
<dbReference type="GO" id="GO:0016209">
    <property type="term" value="F:antioxidant activity"/>
    <property type="evidence" value="ECO:0007669"/>
    <property type="project" value="InterPro"/>
</dbReference>
<keyword evidence="4" id="KW-0676">Redox-active center</keyword>
<dbReference type="SUPFAM" id="SSF52833">
    <property type="entry name" value="Thioredoxin-like"/>
    <property type="match status" value="1"/>
</dbReference>
<comment type="subcellular location">
    <subcellularLocation>
        <location evidence="1">Cell envelope</location>
    </subcellularLocation>
</comment>